<reference evidence="6 7" key="1">
    <citation type="journal article" date="2014" name="Genome Announc.">
        <title>Genome sequence of the basidiomycetous fungus Pseudozyma aphidis DSM70725, an efficient producer of biosurfactant mannosylerythritol lipids.</title>
        <authorList>
            <person name="Lorenz S."/>
            <person name="Guenther M."/>
            <person name="Grumaz C."/>
            <person name="Rupp S."/>
            <person name="Zibek S."/>
            <person name="Sohn K."/>
        </authorList>
    </citation>
    <scope>NUCLEOTIDE SEQUENCE [LARGE SCALE GENOMIC DNA]</scope>
    <source>
        <strain evidence="7">ATCC 32657 / CBS 517.83 / DSM 70725 / JCM 10318 / NBRC 10182 / NRRL Y-7954 / St-0401</strain>
    </source>
</reference>
<comment type="subcellular location">
    <subcellularLocation>
        <location evidence="1">Cytoplasm</location>
    </subcellularLocation>
</comment>
<dbReference type="InterPro" id="IPR016098">
    <property type="entry name" value="CAP/MinC_C"/>
</dbReference>
<feature type="region of interest" description="Disordered" evidence="4">
    <location>
        <begin position="108"/>
        <end position="134"/>
    </location>
</feature>
<dbReference type="GO" id="GO:0005737">
    <property type="term" value="C:cytoplasm"/>
    <property type="evidence" value="ECO:0007669"/>
    <property type="project" value="UniProtKB-SubCell"/>
</dbReference>
<dbReference type="PANTHER" id="PTHR15139:SF0">
    <property type="entry name" value="TUBULIN-SPECIFIC CHAPERONE C"/>
    <property type="match status" value="1"/>
</dbReference>
<dbReference type="InterPro" id="IPR017901">
    <property type="entry name" value="C-CAP_CF_C-like"/>
</dbReference>
<evidence type="ECO:0000256" key="3">
    <source>
        <dbReference type="ARBA" id="ARBA00022490"/>
    </source>
</evidence>
<dbReference type="Gene3D" id="2.160.20.70">
    <property type="match status" value="1"/>
</dbReference>
<evidence type="ECO:0000313" key="6">
    <source>
        <dbReference type="EMBL" id="ETS62440.1"/>
    </source>
</evidence>
<feature type="compositionally biased region" description="Polar residues" evidence="4">
    <location>
        <begin position="118"/>
        <end position="130"/>
    </location>
</feature>
<comment type="caution">
    <text evidence="6">The sequence shown here is derived from an EMBL/GenBank/DDBJ whole genome shotgun (WGS) entry which is preliminary data.</text>
</comment>
<proteinExistence type="inferred from homology"/>
<dbReference type="Proteomes" id="UP000019462">
    <property type="component" value="Unassembled WGS sequence"/>
</dbReference>
<keyword evidence="7" id="KW-1185">Reference proteome</keyword>
<dbReference type="InterPro" id="IPR012945">
    <property type="entry name" value="Tubulin-bd_cofactor_C_dom"/>
</dbReference>
<comment type="similarity">
    <text evidence="2">Belongs to the TBCC family.</text>
</comment>
<dbReference type="PANTHER" id="PTHR15139">
    <property type="entry name" value="TUBULIN FOLDING COFACTOR C"/>
    <property type="match status" value="1"/>
</dbReference>
<name>W3VLP9_MOEAP</name>
<dbReference type="OrthoDB" id="194775at2759"/>
<organism evidence="6 7">
    <name type="scientific">Moesziomyces aphidis</name>
    <name type="common">Pseudozyma aphidis</name>
    <dbReference type="NCBI Taxonomy" id="84754"/>
    <lineage>
        <taxon>Eukaryota</taxon>
        <taxon>Fungi</taxon>
        <taxon>Dikarya</taxon>
        <taxon>Basidiomycota</taxon>
        <taxon>Ustilaginomycotina</taxon>
        <taxon>Ustilaginomycetes</taxon>
        <taxon>Ustilaginales</taxon>
        <taxon>Ustilaginaceae</taxon>
        <taxon>Moesziomyces</taxon>
    </lineage>
</organism>
<feature type="domain" description="C-CAP/cofactor C-like" evidence="5">
    <location>
        <begin position="153"/>
        <end position="273"/>
    </location>
</feature>
<dbReference type="InterPro" id="IPR027684">
    <property type="entry name" value="TBCC"/>
</dbReference>
<evidence type="ECO:0000259" key="5">
    <source>
        <dbReference type="PROSITE" id="PS51329"/>
    </source>
</evidence>
<gene>
    <name evidence="6" type="ORF">PaG_03058</name>
</gene>
<evidence type="ECO:0000256" key="4">
    <source>
        <dbReference type="SAM" id="MobiDB-lite"/>
    </source>
</evidence>
<dbReference type="InterPro" id="IPR038397">
    <property type="entry name" value="TBCC_N_sf"/>
</dbReference>
<dbReference type="GO" id="GO:0007023">
    <property type="term" value="P:post-chaperonin tubulin folding pathway"/>
    <property type="evidence" value="ECO:0007669"/>
    <property type="project" value="InterPro"/>
</dbReference>
<sequence>MASSSSVGTASLASASSAAAFYTHFTQATDALRAQICDASDATALHAALQRLSALNAELTAAVDSGVLPAHDQALHRRALDEITATLDQRRRAIQPAKAVGGRFAFRRKPAQPARSAPQATITSESTPVTSAEDAAGADRLAITSLSHTSYLPPPQEALRLSVHVCHVTNSLVDLRSISAKVVSVQLRDIRDSILLLPAIEGSVMAHGIVHSLVGIPSCHQFRMHASTRVAVQLATKRSSVVTIEACRSLVFVADSEAFKVQDFDDLIGSHQLASSTPHHAAAPSSNFRVVQASVSIDALGATQTVEARIDEALTTLGG</sequence>
<dbReference type="GO" id="GO:0007021">
    <property type="term" value="P:tubulin complex assembly"/>
    <property type="evidence" value="ECO:0007669"/>
    <property type="project" value="TreeGrafter"/>
</dbReference>
<dbReference type="AlphaFoldDB" id="W3VLP9"/>
<dbReference type="Pfam" id="PF07986">
    <property type="entry name" value="TBCC"/>
    <property type="match status" value="1"/>
</dbReference>
<evidence type="ECO:0000313" key="7">
    <source>
        <dbReference type="Proteomes" id="UP000019462"/>
    </source>
</evidence>
<dbReference type="PROSITE" id="PS51329">
    <property type="entry name" value="C_CAP_COFACTOR_C"/>
    <property type="match status" value="1"/>
</dbReference>
<protein>
    <recommendedName>
        <fullName evidence="5">C-CAP/cofactor C-like domain-containing protein</fullName>
    </recommendedName>
</protein>
<accession>W3VLP9</accession>
<evidence type="ECO:0000256" key="1">
    <source>
        <dbReference type="ARBA" id="ARBA00004496"/>
    </source>
</evidence>
<evidence type="ECO:0000256" key="2">
    <source>
        <dbReference type="ARBA" id="ARBA00008848"/>
    </source>
</evidence>
<dbReference type="Gene3D" id="1.20.58.1250">
    <property type="entry name" value="Tubulin Binding Cofactor C, N-terminal domain"/>
    <property type="match status" value="1"/>
</dbReference>
<dbReference type="HOGENOM" id="CLU_871916_0_0_1"/>
<keyword evidence="3" id="KW-0963">Cytoplasm</keyword>
<dbReference type="EMBL" id="AWNI01000010">
    <property type="protein sequence ID" value="ETS62440.1"/>
    <property type="molecule type" value="Genomic_DNA"/>
</dbReference>